<evidence type="ECO:0000313" key="2">
    <source>
        <dbReference type="Proteomes" id="UP000654993"/>
    </source>
</evidence>
<dbReference type="EMBL" id="BMAQ01000026">
    <property type="protein sequence ID" value="GFR38766.1"/>
    <property type="molecule type" value="Genomic_DNA"/>
</dbReference>
<evidence type="ECO:0000313" key="1">
    <source>
        <dbReference type="EMBL" id="GFR38766.1"/>
    </source>
</evidence>
<dbReference type="Proteomes" id="UP000654993">
    <property type="component" value="Unassembled WGS sequence"/>
</dbReference>
<reference evidence="1" key="2">
    <citation type="journal article" date="2021" name="Data Brief">
        <title>Draft genome sequence data of the facultative, thermophilic, xylanolytic bacterium Paenibacillus sp. strain DA-C8.</title>
        <authorList>
            <person name="Chhe C."/>
            <person name="Uke A."/>
            <person name="Baramee S."/>
            <person name="Ungkulpasvich U."/>
            <person name="Tachaapaikoon C."/>
            <person name="Pason P."/>
            <person name="Waeonukul R."/>
            <person name="Ratanakhanokchai K."/>
            <person name="Kosugi A."/>
        </authorList>
    </citation>
    <scope>NUCLEOTIDE SEQUENCE</scope>
    <source>
        <strain evidence="1">DA-C8</strain>
    </source>
</reference>
<protein>
    <submittedName>
        <fullName evidence="1">Uncharacterized protein</fullName>
    </submittedName>
</protein>
<name>A0A916VGQ4_9BACL</name>
<sequence length="311" mass="35810">MLDDPKLNGTRLGGPIYEEHDPQVKLQETVAGWIRTIAEQHKLIPWQSADFHIEPLGPGTHGWIVHVLEQQSPVGYLIVTALEGGGYRLAEYGVGEQPIFHLERLRESLVQQKLIEPATTVEELAAWLSFPGQPQVPQDENVLTEAQGQKKLKIERHYLYPFAAYWKVHSEDWRQPVYFDAITGEQYPLTKDPSSKPQIKAEIDYQPTKLSKLKDLMQLPKFDPYEDLGWIVEPPLRVRSIDDVIEPLRGKQRLTLTVELYDELVLLPYPIIGYAQWEQTETYLLIYSEGLRYVPLIDAVGYGHIYLEQNE</sequence>
<keyword evidence="2" id="KW-1185">Reference proteome</keyword>
<organism evidence="1 2">
    <name type="scientific">Insulibacter thermoxylanivorax</name>
    <dbReference type="NCBI Taxonomy" id="2749268"/>
    <lineage>
        <taxon>Bacteria</taxon>
        <taxon>Bacillati</taxon>
        <taxon>Bacillota</taxon>
        <taxon>Bacilli</taxon>
        <taxon>Bacillales</taxon>
        <taxon>Paenibacillaceae</taxon>
        <taxon>Insulibacter</taxon>
    </lineage>
</organism>
<gene>
    <name evidence="1" type="ORF">PRECH8_20620</name>
</gene>
<reference evidence="1" key="1">
    <citation type="submission" date="2020-08" db="EMBL/GenBank/DDBJ databases">
        <authorList>
            <person name="Uke A."/>
            <person name="Chhe C."/>
            <person name="Baramee S."/>
            <person name="Kosugi A."/>
        </authorList>
    </citation>
    <scope>NUCLEOTIDE SEQUENCE</scope>
    <source>
        <strain evidence="1">DA-C8</strain>
    </source>
</reference>
<proteinExistence type="predicted"/>
<dbReference type="AlphaFoldDB" id="A0A916VGQ4"/>
<accession>A0A916VGQ4</accession>
<comment type="caution">
    <text evidence="1">The sequence shown here is derived from an EMBL/GenBank/DDBJ whole genome shotgun (WGS) entry which is preliminary data.</text>
</comment>